<feature type="compositionally biased region" description="Low complexity" evidence="1">
    <location>
        <begin position="128"/>
        <end position="138"/>
    </location>
</feature>
<dbReference type="VEuPathDB" id="TriTrypDB:Lsey_0387_0030"/>
<dbReference type="AlphaFoldDB" id="A0A0N0P385"/>
<sequence length="278" mass="28946">MMNNETQPSSPVAVNGGAEDVVEADVAASDAHHSHLVEGDFFPSEVPVVEGDGGNGTGSGGGNEDEVSVDEIAAEAAAAVAAASASSTPPKAAAPPSRKRVRWADSVGTSKAHGLVKHVTSFYMPHSSCGPGLDSSDPSSPPRLTHAAAVNPAPSVFREKTNVDGSIYKFCKAQRPALRFAEWKRHPHEYGATPFESQTAAAGVAGSSGSSELPDAPAAPVRTLFGVLYQRSVVTRAAEGQVRIRTATHHSSHADSLQLPFIRVKKLHDEPLAIPLQP</sequence>
<evidence type="ECO:0000313" key="2">
    <source>
        <dbReference type="EMBL" id="KPI83367.1"/>
    </source>
</evidence>
<dbReference type="Proteomes" id="UP000038009">
    <property type="component" value="Unassembled WGS sequence"/>
</dbReference>
<dbReference type="OrthoDB" id="262480at2759"/>
<accession>A0A0N0P385</accession>
<dbReference type="OMA" id="QHEYGTT"/>
<reference evidence="2 3" key="1">
    <citation type="journal article" date="2015" name="PLoS Pathog.">
        <title>Leptomonas seymouri: Adaptations to the Dixenous Life Cycle Analyzed by Genome Sequencing, Transcriptome Profiling and Co-infection with Leishmania donovani.</title>
        <authorList>
            <person name="Kraeva N."/>
            <person name="Butenko A."/>
            <person name="Hlavacova J."/>
            <person name="Kostygov A."/>
            <person name="Myskova J."/>
            <person name="Grybchuk D."/>
            <person name="Lestinova T."/>
            <person name="Votypka J."/>
            <person name="Volf P."/>
            <person name="Opperdoes F."/>
            <person name="Flegontov P."/>
            <person name="Lukes J."/>
            <person name="Yurchenko V."/>
        </authorList>
    </citation>
    <scope>NUCLEOTIDE SEQUENCE [LARGE SCALE GENOMIC DNA]</scope>
    <source>
        <strain evidence="2 3">ATCC 30220</strain>
    </source>
</reference>
<gene>
    <name evidence="2" type="ORF">ABL78_7597</name>
</gene>
<feature type="region of interest" description="Disordered" evidence="1">
    <location>
        <begin position="81"/>
        <end position="103"/>
    </location>
</feature>
<feature type="region of interest" description="Disordered" evidence="1">
    <location>
        <begin position="27"/>
        <end position="65"/>
    </location>
</feature>
<evidence type="ECO:0000313" key="3">
    <source>
        <dbReference type="Proteomes" id="UP000038009"/>
    </source>
</evidence>
<feature type="compositionally biased region" description="Low complexity" evidence="1">
    <location>
        <begin position="81"/>
        <end position="96"/>
    </location>
</feature>
<proteinExistence type="predicted"/>
<feature type="compositionally biased region" description="Gly residues" evidence="1">
    <location>
        <begin position="51"/>
        <end position="62"/>
    </location>
</feature>
<dbReference type="EMBL" id="LJSK01000387">
    <property type="protein sequence ID" value="KPI83367.1"/>
    <property type="molecule type" value="Genomic_DNA"/>
</dbReference>
<name>A0A0N0P385_LEPSE</name>
<keyword evidence="3" id="KW-1185">Reference proteome</keyword>
<evidence type="ECO:0000256" key="1">
    <source>
        <dbReference type="SAM" id="MobiDB-lite"/>
    </source>
</evidence>
<comment type="caution">
    <text evidence="2">The sequence shown here is derived from an EMBL/GenBank/DDBJ whole genome shotgun (WGS) entry which is preliminary data.</text>
</comment>
<organism evidence="2 3">
    <name type="scientific">Leptomonas seymouri</name>
    <dbReference type="NCBI Taxonomy" id="5684"/>
    <lineage>
        <taxon>Eukaryota</taxon>
        <taxon>Discoba</taxon>
        <taxon>Euglenozoa</taxon>
        <taxon>Kinetoplastea</taxon>
        <taxon>Metakinetoplastina</taxon>
        <taxon>Trypanosomatida</taxon>
        <taxon>Trypanosomatidae</taxon>
        <taxon>Leishmaniinae</taxon>
        <taxon>Leptomonas</taxon>
    </lineage>
</organism>
<feature type="region of interest" description="Disordered" evidence="1">
    <location>
        <begin position="128"/>
        <end position="147"/>
    </location>
</feature>
<protein>
    <submittedName>
        <fullName evidence="2">Uncharacterized protein</fullName>
    </submittedName>
</protein>